<feature type="region of interest" description="Disordered" evidence="1">
    <location>
        <begin position="1"/>
        <end position="37"/>
    </location>
</feature>
<evidence type="ECO:0000313" key="2">
    <source>
        <dbReference type="EMBL" id="OAP61045.1"/>
    </source>
</evidence>
<reference evidence="2 3" key="1">
    <citation type="submission" date="2016-04" db="EMBL/GenBank/DDBJ databases">
        <title>Draft genome of Fonsecaea erecta CBS 125763.</title>
        <authorList>
            <person name="Weiss V.A."/>
            <person name="Vicente V.A."/>
            <person name="Raittz R.T."/>
            <person name="Moreno L.F."/>
            <person name="De Souza E.M."/>
            <person name="Pedrosa F.O."/>
            <person name="Steffens M.B."/>
            <person name="Faoro H."/>
            <person name="Tadra-Sfeir M.Z."/>
            <person name="Najafzadeh M.J."/>
            <person name="Felipe M.S."/>
            <person name="Teixeira M."/>
            <person name="Sun J."/>
            <person name="Xi L."/>
            <person name="Gomes R."/>
            <person name="De Azevedo C.M."/>
            <person name="Salgado C.G."/>
            <person name="Da Silva M.B."/>
            <person name="Nascimento M.F."/>
            <person name="Queiroz-Telles F."/>
            <person name="Attili D.S."/>
            <person name="Gorbushina A."/>
        </authorList>
    </citation>
    <scope>NUCLEOTIDE SEQUENCE [LARGE SCALE GENOMIC DNA]</scope>
    <source>
        <strain evidence="2 3">CBS 125763</strain>
    </source>
</reference>
<dbReference type="Proteomes" id="UP000078343">
    <property type="component" value="Unassembled WGS sequence"/>
</dbReference>
<evidence type="ECO:0000256" key="1">
    <source>
        <dbReference type="SAM" id="MobiDB-lite"/>
    </source>
</evidence>
<dbReference type="GeneID" id="30010217"/>
<dbReference type="AlphaFoldDB" id="A0A178ZPW0"/>
<dbReference type="OrthoDB" id="4104889at2759"/>
<dbReference type="RefSeq" id="XP_018694412.1">
    <property type="nucleotide sequence ID" value="XM_018837559.1"/>
</dbReference>
<accession>A0A178ZPW0</accession>
<comment type="caution">
    <text evidence="2">The sequence shown here is derived from an EMBL/GenBank/DDBJ whole genome shotgun (WGS) entry which is preliminary data.</text>
</comment>
<proteinExistence type="predicted"/>
<gene>
    <name evidence="2" type="ORF">AYL99_06049</name>
</gene>
<name>A0A178ZPW0_9EURO</name>
<organism evidence="2 3">
    <name type="scientific">Fonsecaea erecta</name>
    <dbReference type="NCBI Taxonomy" id="1367422"/>
    <lineage>
        <taxon>Eukaryota</taxon>
        <taxon>Fungi</taxon>
        <taxon>Dikarya</taxon>
        <taxon>Ascomycota</taxon>
        <taxon>Pezizomycotina</taxon>
        <taxon>Eurotiomycetes</taxon>
        <taxon>Chaetothyriomycetidae</taxon>
        <taxon>Chaetothyriales</taxon>
        <taxon>Herpotrichiellaceae</taxon>
        <taxon>Fonsecaea</taxon>
    </lineage>
</organism>
<evidence type="ECO:0000313" key="3">
    <source>
        <dbReference type="Proteomes" id="UP000078343"/>
    </source>
</evidence>
<protein>
    <submittedName>
        <fullName evidence="2">Uncharacterized protein</fullName>
    </submittedName>
</protein>
<keyword evidence="3" id="KW-1185">Reference proteome</keyword>
<sequence>MVQYDQFNGMFPLTSLPSRGRTDGSESPQSPSQPMHPLLRRLSSASSTGPHYCARCHLRRTSQERRFSLEHECSSSEEEWDGFCPDIAMPKDLTPPPSPHHKRRHSCLCPVGVIAQEHHNSGSVSPVQMTVKEGAARCAHYGHHHSKCNCQAVLPVENLEERYGLVGEPAQTRRKLSLEKGAATQLAEIMHAEMMSDMEARNSRL</sequence>
<dbReference type="EMBL" id="LVYI01000004">
    <property type="protein sequence ID" value="OAP61045.1"/>
    <property type="molecule type" value="Genomic_DNA"/>
</dbReference>